<reference evidence="4" key="1">
    <citation type="submission" date="2016-10" db="EMBL/GenBank/DDBJ databases">
        <authorList>
            <person name="Varghese N."/>
            <person name="Submissions S."/>
        </authorList>
    </citation>
    <scope>NUCLEOTIDE SEQUENCE [LARGE SCALE GENOMIC DNA]</scope>
    <source>
        <strain evidence="4">DSM 19083</strain>
    </source>
</reference>
<feature type="region of interest" description="Disordered" evidence="1">
    <location>
        <begin position="36"/>
        <end position="58"/>
    </location>
</feature>
<keyword evidence="4" id="KW-1185">Reference proteome</keyword>
<feature type="domain" description="N-acetyltransferase" evidence="2">
    <location>
        <begin position="27"/>
        <end position="172"/>
    </location>
</feature>
<proteinExistence type="predicted"/>
<dbReference type="AlphaFoldDB" id="A0A1I2CHJ2"/>
<accession>A0A1I2CHJ2</accession>
<sequence>MPPPAAPVIRRADLLGTDAAGVGRLVRDYLGQTEREKAEHQALAPGTFRAGGDTSPLPERYRPEVEHPRRAYRNAVVHVAELAGRLVGVVVGQRAGDAWEIKRLWVDPEARGLGAGVALLDAAVRGQDRPVRLTVWEWRTGALALYRSRGFSVIPSWDGRTGLVCLERPPATSSASAASPRSPRPRP</sequence>
<dbReference type="GO" id="GO:0016747">
    <property type="term" value="F:acyltransferase activity, transferring groups other than amino-acyl groups"/>
    <property type="evidence" value="ECO:0007669"/>
    <property type="project" value="InterPro"/>
</dbReference>
<keyword evidence="3" id="KW-0808">Transferase</keyword>
<dbReference type="Gene3D" id="3.40.630.30">
    <property type="match status" value="1"/>
</dbReference>
<evidence type="ECO:0000313" key="3">
    <source>
        <dbReference type="EMBL" id="SFE67708.1"/>
    </source>
</evidence>
<evidence type="ECO:0000259" key="2">
    <source>
        <dbReference type="PROSITE" id="PS51186"/>
    </source>
</evidence>
<dbReference type="PROSITE" id="PS51186">
    <property type="entry name" value="GNAT"/>
    <property type="match status" value="1"/>
</dbReference>
<evidence type="ECO:0000313" key="4">
    <source>
        <dbReference type="Proteomes" id="UP000198520"/>
    </source>
</evidence>
<organism evidence="3 4">
    <name type="scientific">Flavimobilis marinus</name>
    <dbReference type="NCBI Taxonomy" id="285351"/>
    <lineage>
        <taxon>Bacteria</taxon>
        <taxon>Bacillati</taxon>
        <taxon>Actinomycetota</taxon>
        <taxon>Actinomycetes</taxon>
        <taxon>Micrococcales</taxon>
        <taxon>Jonesiaceae</taxon>
        <taxon>Flavimobilis</taxon>
    </lineage>
</organism>
<dbReference type="InterPro" id="IPR000182">
    <property type="entry name" value="GNAT_dom"/>
</dbReference>
<gene>
    <name evidence="3" type="ORF">SAMN04488035_0129</name>
</gene>
<evidence type="ECO:0000256" key="1">
    <source>
        <dbReference type="SAM" id="MobiDB-lite"/>
    </source>
</evidence>
<protein>
    <submittedName>
        <fullName evidence="3">Acetyltransferase (GNAT) family protein</fullName>
    </submittedName>
</protein>
<dbReference type="InterPro" id="IPR016181">
    <property type="entry name" value="Acyl_CoA_acyltransferase"/>
</dbReference>
<name>A0A1I2CHJ2_9MICO</name>
<dbReference type="Pfam" id="PF13508">
    <property type="entry name" value="Acetyltransf_7"/>
    <property type="match status" value="1"/>
</dbReference>
<dbReference type="SUPFAM" id="SSF55729">
    <property type="entry name" value="Acyl-CoA N-acyltransferases (Nat)"/>
    <property type="match status" value="1"/>
</dbReference>
<dbReference type="Proteomes" id="UP000198520">
    <property type="component" value="Unassembled WGS sequence"/>
</dbReference>
<dbReference type="EMBL" id="FONZ01000001">
    <property type="protein sequence ID" value="SFE67708.1"/>
    <property type="molecule type" value="Genomic_DNA"/>
</dbReference>
<dbReference type="RefSeq" id="WP_229828359.1">
    <property type="nucleotide sequence ID" value="NZ_BNAN01000001.1"/>
</dbReference>
<dbReference type="CDD" id="cd04301">
    <property type="entry name" value="NAT_SF"/>
    <property type="match status" value="1"/>
</dbReference>